<dbReference type="InterPro" id="IPR050300">
    <property type="entry name" value="GDXG_lipolytic_enzyme"/>
</dbReference>
<evidence type="ECO:0000313" key="4">
    <source>
        <dbReference type="Proteomes" id="UP000435187"/>
    </source>
</evidence>
<keyword evidence="4" id="KW-1185">Reference proteome</keyword>
<evidence type="ECO:0000313" key="3">
    <source>
        <dbReference type="EMBL" id="MRI66555.1"/>
    </source>
</evidence>
<evidence type="ECO:0000259" key="2">
    <source>
        <dbReference type="Pfam" id="PF20434"/>
    </source>
</evidence>
<sequence length="259" mass="29379">MQIIEKDNVKWEEEFLHQDVPSITPYLIEGGRAAPIILVIPGGGYGHRAYHEGEPVANWLNQNGFHACVLRYQVAPISQQETIEQAQQAIQTMKIKRTDWGLNDQHKVGVLGFSAGGHLAAIISNRYLESKGYTSRPDFQILCYPVITMDEFTHEGSKTNLLGENPDQQLIDQYSCEKIVHENTPPAFIWSTANDQSVLSVNSLKYAEVLQRYQIPYELHIYQDGRHGLGLADEHPNTVDWKQACIRWLSAYITEGEED</sequence>
<dbReference type="EMBL" id="WJEE01000017">
    <property type="protein sequence ID" value="MRI66555.1"/>
    <property type="molecule type" value="Genomic_DNA"/>
</dbReference>
<dbReference type="SUPFAM" id="SSF53474">
    <property type="entry name" value="alpha/beta-Hydrolases"/>
    <property type="match status" value="1"/>
</dbReference>
<dbReference type="Pfam" id="PF20434">
    <property type="entry name" value="BD-FAE"/>
    <property type="match status" value="1"/>
</dbReference>
<protein>
    <submittedName>
        <fullName evidence="3">Alpha/beta hydrolase fold domain-containing protein</fullName>
    </submittedName>
</protein>
<dbReference type="InterPro" id="IPR029058">
    <property type="entry name" value="AB_hydrolase_fold"/>
</dbReference>
<evidence type="ECO:0000256" key="1">
    <source>
        <dbReference type="ARBA" id="ARBA00022801"/>
    </source>
</evidence>
<dbReference type="GO" id="GO:0016787">
    <property type="term" value="F:hydrolase activity"/>
    <property type="evidence" value="ECO:0007669"/>
    <property type="project" value="UniProtKB-KW"/>
</dbReference>
<dbReference type="AlphaFoldDB" id="A0A6N7R089"/>
<name>A0A6N7R089_9BACI</name>
<feature type="domain" description="BD-FAE-like" evidence="2">
    <location>
        <begin position="32"/>
        <end position="207"/>
    </location>
</feature>
<gene>
    <name evidence="3" type="ORF">GH885_09350</name>
</gene>
<organism evidence="3 4">
    <name type="scientific">Gracilibacillus thailandensis</name>
    <dbReference type="NCBI Taxonomy" id="563735"/>
    <lineage>
        <taxon>Bacteria</taxon>
        <taxon>Bacillati</taxon>
        <taxon>Bacillota</taxon>
        <taxon>Bacilli</taxon>
        <taxon>Bacillales</taxon>
        <taxon>Bacillaceae</taxon>
        <taxon>Gracilibacillus</taxon>
    </lineage>
</organism>
<accession>A0A6N7R089</accession>
<dbReference type="PANTHER" id="PTHR48081">
    <property type="entry name" value="AB HYDROLASE SUPERFAMILY PROTEIN C4A8.06C"/>
    <property type="match status" value="1"/>
</dbReference>
<keyword evidence="1 3" id="KW-0378">Hydrolase</keyword>
<reference evidence="3 4" key="1">
    <citation type="submission" date="2019-10" db="EMBL/GenBank/DDBJ databases">
        <title>Gracilibacillus salitolerans sp. nov., a moderate halophile isolated from a saline soil in northwest China.</title>
        <authorList>
            <person name="Gan L."/>
        </authorList>
    </citation>
    <scope>NUCLEOTIDE SEQUENCE [LARGE SCALE GENOMIC DNA]</scope>
    <source>
        <strain evidence="3 4">TP2-8</strain>
    </source>
</reference>
<dbReference type="InterPro" id="IPR049492">
    <property type="entry name" value="BD-FAE-like_dom"/>
</dbReference>
<dbReference type="RefSeq" id="WP_153835246.1">
    <property type="nucleotide sequence ID" value="NZ_JBHUMW010000029.1"/>
</dbReference>
<comment type="caution">
    <text evidence="3">The sequence shown here is derived from an EMBL/GenBank/DDBJ whole genome shotgun (WGS) entry which is preliminary data.</text>
</comment>
<dbReference type="Proteomes" id="UP000435187">
    <property type="component" value="Unassembled WGS sequence"/>
</dbReference>
<proteinExistence type="predicted"/>
<dbReference type="Gene3D" id="3.40.50.1820">
    <property type="entry name" value="alpha/beta hydrolase"/>
    <property type="match status" value="1"/>
</dbReference>
<dbReference type="PANTHER" id="PTHR48081:SF6">
    <property type="entry name" value="PEPTIDASE S9 PROLYL OLIGOPEPTIDASE CATALYTIC DOMAIN-CONTAINING PROTEIN"/>
    <property type="match status" value="1"/>
</dbReference>